<dbReference type="EMBL" id="LR877147">
    <property type="protein sequence ID" value="CAD2214344.1"/>
    <property type="molecule type" value="Genomic_DNA"/>
</dbReference>
<protein>
    <submittedName>
        <fullName evidence="2">Uncharacterized protein</fullName>
    </submittedName>
</protein>
<dbReference type="VEuPathDB" id="TriTrypDB:ADEAN_000178900"/>
<reference evidence="2 3" key="1">
    <citation type="submission" date="2020-08" db="EMBL/GenBank/DDBJ databases">
        <authorList>
            <person name="Newling K."/>
            <person name="Davey J."/>
            <person name="Forrester S."/>
        </authorList>
    </citation>
    <scope>NUCLEOTIDE SEQUENCE [LARGE SCALE GENOMIC DNA]</scope>
    <source>
        <strain evidence="3">Crithidia deanei Carvalho (ATCC PRA-265)</strain>
    </source>
</reference>
<accession>A0A7G2C5B2</accession>
<evidence type="ECO:0000313" key="3">
    <source>
        <dbReference type="Proteomes" id="UP000515908"/>
    </source>
</evidence>
<proteinExistence type="predicted"/>
<name>A0A7G2C5B2_9TRYP</name>
<sequence>MFYFLFYELIFLRDYKKNKRTLHFLLSAVSNLFCLPRCFTIIKNMNNKLLYETTVYPNPLSEDNRNPSNSSNEEEEEEVDVDLKSDTESNNNNNSAMVYNKKDNLRRFALMLLSLFYTRGSQQNRGSYIFSSEVALVTVFVDGLLNLMDSFKEHYKVQKKLEEFYAAKNIKVNNNNSDNDVDKVTEEDFYLFLTTLVFGDALRDSCENSNKTNKNLFFNLQQLLVHFDDQQYCSTQILKFLEIVSITFCSVT</sequence>
<keyword evidence="3" id="KW-1185">Reference proteome</keyword>
<evidence type="ECO:0000313" key="2">
    <source>
        <dbReference type="EMBL" id="CAD2214344.1"/>
    </source>
</evidence>
<dbReference type="AlphaFoldDB" id="A0A7G2C5B2"/>
<evidence type="ECO:0000256" key="1">
    <source>
        <dbReference type="SAM" id="MobiDB-lite"/>
    </source>
</evidence>
<dbReference type="Proteomes" id="UP000515908">
    <property type="component" value="Chromosome 03"/>
</dbReference>
<feature type="region of interest" description="Disordered" evidence="1">
    <location>
        <begin position="60"/>
        <end position="96"/>
    </location>
</feature>
<gene>
    <name evidence="2" type="ORF">ADEAN_000178900</name>
</gene>
<organism evidence="2 3">
    <name type="scientific">Angomonas deanei</name>
    <dbReference type="NCBI Taxonomy" id="59799"/>
    <lineage>
        <taxon>Eukaryota</taxon>
        <taxon>Discoba</taxon>
        <taxon>Euglenozoa</taxon>
        <taxon>Kinetoplastea</taxon>
        <taxon>Metakinetoplastina</taxon>
        <taxon>Trypanosomatida</taxon>
        <taxon>Trypanosomatidae</taxon>
        <taxon>Strigomonadinae</taxon>
        <taxon>Angomonas</taxon>
    </lineage>
</organism>